<dbReference type="AlphaFoldDB" id="A0A7S2A3K1"/>
<sequence length="870" mass="97390">MKRQYQEQNEQLRMTSLPLLQNDRQENGSIPHQNHRKWTSSKRTRTLLLIPALALITFTTFHDVLQDLQAKISRTLCAKTPYISIPDAQSMTVITPYDGVEDERAPSHIEMCRAFLARKDSPEQFMEKTIIMEDDDVCRNWDAPHYFLMRIFASSLVGMVSSSDNLEYRHNCQYTRVIGLDDGRSNYNFDTTTVQQILAQADLLFDSGGEGLPTVTKEVVGSLCRGCLVHYDASKRPRPDANMYSRMTHECLLYPGVDTLDALKTAVQLSDDEATSSMIPLNAMLPIITKVLRHAALDWSHKTVDSGSVTPQKEHESGVVIYIDESSTMMSAPIFAKYVNTGATSISVLASPACARTPNAVCYKEATKLAAFLDNFFPAAVVSVNVVASTATAYSRMIRAKDLLCHPGSVSCLFPALVKDEKTYAIVGVSPLRKGTYGWFDQLKTEESRTEVVKLQAEETVLNFDIDYDDSTGVTGNRFKFNNFGHYNPLNSLPTLGSNEYGTWAGSNGQVVTGHHITGGAFGTRKDCTQIRGKMGSWDRNDYDLDWDYDALVENGGTPDLHGKASLGMDSLVGSRVSSFNAGSAASGKYAWNEDAFQDCKFDMLNLDGLCDIVHKMDLSRIFFVGDKLQSDMVSSFWNLLQENQRDYMIESMMQNDPNDVWSRTLNCLKHGKHFDLAFTRNDRLSPMSSSGMFPPNMGYAPSGIQCNPWENYYASSPGRTLVVASPGTTAYDGERRMDAFQSDFDGFTKTLQSFSNRPDDIVLVRTAAPTFGHCDLPITESDMVQFNAYASRAVSDYERERRQYQKQHPPIHLLDVAPMTFAHPHGRYQQEMGGGSCMESKEASSNLLDWWNHMLYNHLIDMSMMEHDG</sequence>
<feature type="transmembrane region" description="Helical" evidence="2">
    <location>
        <begin position="46"/>
        <end position="65"/>
    </location>
</feature>
<name>A0A7S2A3K1_9STRA</name>
<evidence type="ECO:0000256" key="2">
    <source>
        <dbReference type="SAM" id="Phobius"/>
    </source>
</evidence>
<evidence type="ECO:0000256" key="1">
    <source>
        <dbReference type="SAM" id="MobiDB-lite"/>
    </source>
</evidence>
<accession>A0A7S2A3K1</accession>
<protein>
    <submittedName>
        <fullName evidence="3">Uncharacterized protein</fullName>
    </submittedName>
</protein>
<proteinExistence type="predicted"/>
<keyword evidence="2" id="KW-1133">Transmembrane helix</keyword>
<evidence type="ECO:0000313" key="3">
    <source>
        <dbReference type="EMBL" id="CAD9356760.1"/>
    </source>
</evidence>
<keyword evidence="2" id="KW-0812">Transmembrane</keyword>
<reference evidence="3" key="1">
    <citation type="submission" date="2021-01" db="EMBL/GenBank/DDBJ databases">
        <authorList>
            <person name="Corre E."/>
            <person name="Pelletier E."/>
            <person name="Niang G."/>
            <person name="Scheremetjew M."/>
            <person name="Finn R."/>
            <person name="Kale V."/>
            <person name="Holt S."/>
            <person name="Cochrane G."/>
            <person name="Meng A."/>
            <person name="Brown T."/>
            <person name="Cohen L."/>
        </authorList>
    </citation>
    <scope>NUCLEOTIDE SEQUENCE</scope>
    <source>
        <strain evidence="3">Pop2</strain>
    </source>
</reference>
<gene>
    <name evidence="3" type="ORF">DBRI1063_LOCUS24665</name>
</gene>
<dbReference type="EMBL" id="HBGN01038581">
    <property type="protein sequence ID" value="CAD9356760.1"/>
    <property type="molecule type" value="Transcribed_RNA"/>
</dbReference>
<feature type="region of interest" description="Disordered" evidence="1">
    <location>
        <begin position="17"/>
        <end position="38"/>
    </location>
</feature>
<organism evidence="3">
    <name type="scientific">Ditylum brightwellii</name>
    <dbReference type="NCBI Taxonomy" id="49249"/>
    <lineage>
        <taxon>Eukaryota</taxon>
        <taxon>Sar</taxon>
        <taxon>Stramenopiles</taxon>
        <taxon>Ochrophyta</taxon>
        <taxon>Bacillariophyta</taxon>
        <taxon>Mediophyceae</taxon>
        <taxon>Lithodesmiophycidae</taxon>
        <taxon>Lithodesmiales</taxon>
        <taxon>Lithodesmiaceae</taxon>
        <taxon>Ditylum</taxon>
    </lineage>
</organism>
<keyword evidence="2" id="KW-0472">Membrane</keyword>